<evidence type="ECO:0000256" key="3">
    <source>
        <dbReference type="ARBA" id="ARBA00022741"/>
    </source>
</evidence>
<protein>
    <submittedName>
        <fullName evidence="8">ABC transporter ATP-binding protein</fullName>
    </submittedName>
</protein>
<dbReference type="eggNOG" id="arCOG00924">
    <property type="taxonomic scope" value="Archaea"/>
</dbReference>
<evidence type="ECO:0000256" key="4">
    <source>
        <dbReference type="ARBA" id="ARBA00022840"/>
    </source>
</evidence>
<evidence type="ECO:0000256" key="2">
    <source>
        <dbReference type="ARBA" id="ARBA00022448"/>
    </source>
</evidence>
<dbReference type="RefSeq" id="WP_049930523.1">
    <property type="nucleotide sequence ID" value="NZ_ATXS01000002.1"/>
</dbReference>
<gene>
    <name evidence="8" type="ORF">B9H04_00430</name>
</gene>
<evidence type="ECO:0000313" key="9">
    <source>
        <dbReference type="Proteomes" id="UP000193587"/>
    </source>
</evidence>
<dbReference type="InterPro" id="IPR052156">
    <property type="entry name" value="BCAA_Transport_ATP-bd_LivF"/>
</dbReference>
<dbReference type="Gene3D" id="3.40.50.300">
    <property type="entry name" value="P-loop containing nucleotide triphosphate hydrolases"/>
    <property type="match status" value="1"/>
</dbReference>
<sequence length="283" mass="31876">MATDEQTTADATAAAGDGDPPVVELDNVEIVYDRHFLAVQGVSMSASEGDIVALLGPNGAGKSTILKMISGIGRSERGEVTRGRVFLRGEDVTNYGANEMVGRGITHILEGRRVFEDLTVEENLRCGLYREGRRFRFDEDDYQIAFEYFPQLEDILDLKAGYASGGQQQMLVIARALIHRPNLLLLDEPSLGLAPKLVRDIFETLVEINRKEDITMLIADQNAKRTLEIADYGYVMENGQIELHDPADDLVQREEIKEFYLGTSSEDSRYTDIRHYKIRKRWT</sequence>
<feature type="region of interest" description="Disordered" evidence="6">
    <location>
        <begin position="1"/>
        <end position="20"/>
    </location>
</feature>
<dbReference type="AlphaFoldDB" id="A0A1X4HC42"/>
<dbReference type="PANTHER" id="PTHR43820">
    <property type="entry name" value="HIGH-AFFINITY BRANCHED-CHAIN AMINO ACID TRANSPORT ATP-BINDING PROTEIN LIVF"/>
    <property type="match status" value="1"/>
</dbReference>
<comment type="caution">
    <text evidence="8">The sequence shown here is derived from an EMBL/GenBank/DDBJ whole genome shotgun (WGS) entry which is preliminary data.</text>
</comment>
<dbReference type="GO" id="GO:0005524">
    <property type="term" value="F:ATP binding"/>
    <property type="evidence" value="ECO:0007669"/>
    <property type="project" value="UniProtKB-KW"/>
</dbReference>
<evidence type="ECO:0000313" key="8">
    <source>
        <dbReference type="EMBL" id="OSP11206.1"/>
    </source>
</evidence>
<keyword evidence="4 8" id="KW-0067">ATP-binding</keyword>
<evidence type="ECO:0000259" key="7">
    <source>
        <dbReference type="PROSITE" id="PS50893"/>
    </source>
</evidence>
<dbReference type="PROSITE" id="PS50893">
    <property type="entry name" value="ABC_TRANSPORTER_2"/>
    <property type="match status" value="1"/>
</dbReference>
<dbReference type="GeneID" id="301360578"/>
<dbReference type="SUPFAM" id="SSF52540">
    <property type="entry name" value="P-loop containing nucleoside triphosphate hydrolases"/>
    <property type="match status" value="1"/>
</dbReference>
<organism evidence="8 9">
    <name type="scientific">Halorubrum ezzemoulense DSM 17463</name>
    <dbReference type="NCBI Taxonomy" id="1121945"/>
    <lineage>
        <taxon>Archaea</taxon>
        <taxon>Methanobacteriati</taxon>
        <taxon>Methanobacteriota</taxon>
        <taxon>Stenosarchaea group</taxon>
        <taxon>Halobacteria</taxon>
        <taxon>Halobacteriales</taxon>
        <taxon>Haloferacaceae</taxon>
        <taxon>Halorubrum</taxon>
    </lineage>
</organism>
<evidence type="ECO:0000256" key="5">
    <source>
        <dbReference type="ARBA" id="ARBA00022970"/>
    </source>
</evidence>
<dbReference type="SMART" id="SM00382">
    <property type="entry name" value="AAA"/>
    <property type="match status" value="1"/>
</dbReference>
<keyword evidence="2" id="KW-0813">Transport</keyword>
<feature type="domain" description="ABC transporter" evidence="7">
    <location>
        <begin position="23"/>
        <end position="263"/>
    </location>
</feature>
<reference evidence="8 9" key="1">
    <citation type="submission" date="2017-04" db="EMBL/GenBank/DDBJ databases">
        <title>MLSA of the genus Halorubrum.</title>
        <authorList>
            <person name="De La Haba R."/>
            <person name="Sanchez-Porro C."/>
            <person name="Infante-Dominguez C."/>
            <person name="Ventosa A."/>
        </authorList>
    </citation>
    <scope>NUCLEOTIDE SEQUENCE [LARGE SCALE GENOMIC DNA]</scope>
    <source>
        <strain evidence="8 9">DSM 17463</strain>
    </source>
</reference>
<dbReference type="EMBL" id="NEDJ01000001">
    <property type="protein sequence ID" value="OSP11206.1"/>
    <property type="molecule type" value="Genomic_DNA"/>
</dbReference>
<dbReference type="InterPro" id="IPR027417">
    <property type="entry name" value="P-loop_NTPase"/>
</dbReference>
<keyword evidence="3" id="KW-0547">Nucleotide-binding</keyword>
<dbReference type="CDD" id="cd03224">
    <property type="entry name" value="ABC_TM1139_LivF_branched"/>
    <property type="match status" value="1"/>
</dbReference>
<dbReference type="PANTHER" id="PTHR43820:SF8">
    <property type="entry name" value="ABC TRANSPORTER SUBSTRATE-BINDING PROTEIN"/>
    <property type="match status" value="1"/>
</dbReference>
<dbReference type="GO" id="GO:0016887">
    <property type="term" value="F:ATP hydrolysis activity"/>
    <property type="evidence" value="ECO:0007669"/>
    <property type="project" value="InterPro"/>
</dbReference>
<dbReference type="GO" id="GO:0015807">
    <property type="term" value="P:L-amino acid transport"/>
    <property type="evidence" value="ECO:0007669"/>
    <property type="project" value="TreeGrafter"/>
</dbReference>
<feature type="compositionally biased region" description="Low complexity" evidence="6">
    <location>
        <begin position="1"/>
        <end position="19"/>
    </location>
</feature>
<dbReference type="InterPro" id="IPR003593">
    <property type="entry name" value="AAA+_ATPase"/>
</dbReference>
<accession>A0A1X4HC42</accession>
<proteinExistence type="inferred from homology"/>
<evidence type="ECO:0000256" key="6">
    <source>
        <dbReference type="SAM" id="MobiDB-lite"/>
    </source>
</evidence>
<dbReference type="GO" id="GO:0015658">
    <property type="term" value="F:branched-chain amino acid transmembrane transporter activity"/>
    <property type="evidence" value="ECO:0007669"/>
    <property type="project" value="TreeGrafter"/>
</dbReference>
<comment type="similarity">
    <text evidence="1">Belongs to the ABC transporter superfamily.</text>
</comment>
<evidence type="ECO:0000256" key="1">
    <source>
        <dbReference type="ARBA" id="ARBA00005417"/>
    </source>
</evidence>
<dbReference type="Pfam" id="PF00005">
    <property type="entry name" value="ABC_tran"/>
    <property type="match status" value="1"/>
</dbReference>
<dbReference type="STRING" id="1121945.GCA_000421805_01002"/>
<name>A0A1X4HC42_HALEZ</name>
<dbReference type="Proteomes" id="UP000193587">
    <property type="component" value="Unassembled WGS sequence"/>
</dbReference>
<keyword evidence="5" id="KW-0029">Amino-acid transport</keyword>
<dbReference type="InterPro" id="IPR003439">
    <property type="entry name" value="ABC_transporter-like_ATP-bd"/>
</dbReference>